<gene>
    <name evidence="2" type="ORF">GCM10010969_18040</name>
</gene>
<proteinExistence type="predicted"/>
<keyword evidence="1" id="KW-0732">Signal</keyword>
<keyword evidence="3" id="KW-1185">Reference proteome</keyword>
<sequence length="50" mass="5312">MPDRNKNKWLLAMAAALLLTSAWTWSHGAASLASHSTPAPSSSSVLTFLD</sequence>
<feature type="signal peptide" evidence="1">
    <location>
        <begin position="1"/>
        <end position="29"/>
    </location>
</feature>
<feature type="chain" id="PRO_5046378497" evidence="1">
    <location>
        <begin position="30"/>
        <end position="50"/>
    </location>
</feature>
<organism evidence="2 3">
    <name type="scientific">Saccharibacillus kuerlensis</name>
    <dbReference type="NCBI Taxonomy" id="459527"/>
    <lineage>
        <taxon>Bacteria</taxon>
        <taxon>Bacillati</taxon>
        <taxon>Bacillota</taxon>
        <taxon>Bacilli</taxon>
        <taxon>Bacillales</taxon>
        <taxon>Paenibacillaceae</taxon>
        <taxon>Saccharibacillus</taxon>
    </lineage>
</organism>
<evidence type="ECO:0000313" key="3">
    <source>
        <dbReference type="Proteomes" id="UP000606653"/>
    </source>
</evidence>
<evidence type="ECO:0000256" key="1">
    <source>
        <dbReference type="SAM" id="SignalP"/>
    </source>
</evidence>
<comment type="caution">
    <text evidence="2">The sequence shown here is derived from an EMBL/GenBank/DDBJ whole genome shotgun (WGS) entry which is preliminary data.</text>
</comment>
<name>A0ABQ2L0K2_9BACL</name>
<protein>
    <submittedName>
        <fullName evidence="2">Uncharacterized protein</fullName>
    </submittedName>
</protein>
<evidence type="ECO:0000313" key="2">
    <source>
        <dbReference type="EMBL" id="GGN98686.1"/>
    </source>
</evidence>
<dbReference type="RefSeq" id="WP_018976035.1">
    <property type="nucleotide sequence ID" value="NZ_BMLN01000004.1"/>
</dbReference>
<dbReference type="Proteomes" id="UP000606653">
    <property type="component" value="Unassembled WGS sequence"/>
</dbReference>
<dbReference type="EMBL" id="BMLN01000004">
    <property type="protein sequence ID" value="GGN98686.1"/>
    <property type="molecule type" value="Genomic_DNA"/>
</dbReference>
<accession>A0ABQ2L0K2</accession>
<reference evidence="3" key="1">
    <citation type="journal article" date="2019" name="Int. J. Syst. Evol. Microbiol.">
        <title>The Global Catalogue of Microorganisms (GCM) 10K type strain sequencing project: providing services to taxonomists for standard genome sequencing and annotation.</title>
        <authorList>
            <consortium name="The Broad Institute Genomics Platform"/>
            <consortium name="The Broad Institute Genome Sequencing Center for Infectious Disease"/>
            <person name="Wu L."/>
            <person name="Ma J."/>
        </authorList>
    </citation>
    <scope>NUCLEOTIDE SEQUENCE [LARGE SCALE GENOMIC DNA]</scope>
    <source>
        <strain evidence="3">CGMCC 1.6964</strain>
    </source>
</reference>